<reference evidence="1" key="2">
    <citation type="submission" date="2020-09" db="EMBL/GenBank/DDBJ databases">
        <authorList>
            <person name="Sun Q."/>
            <person name="Sedlacek I."/>
        </authorList>
    </citation>
    <scope>NUCLEOTIDE SEQUENCE</scope>
    <source>
        <strain evidence="1">CCM 7897</strain>
    </source>
</reference>
<proteinExistence type="predicted"/>
<reference evidence="1" key="1">
    <citation type="journal article" date="2014" name="Int. J. Syst. Evol. Microbiol.">
        <title>Complete genome sequence of Corynebacterium casei LMG S-19264T (=DSM 44701T), isolated from a smear-ripened cheese.</title>
        <authorList>
            <consortium name="US DOE Joint Genome Institute (JGI-PGF)"/>
            <person name="Walter F."/>
            <person name="Albersmeier A."/>
            <person name="Kalinowski J."/>
            <person name="Ruckert C."/>
        </authorList>
    </citation>
    <scope>NUCLEOTIDE SEQUENCE</scope>
    <source>
        <strain evidence="1">CCM 7897</strain>
    </source>
</reference>
<evidence type="ECO:0000313" key="2">
    <source>
        <dbReference type="Proteomes" id="UP000606044"/>
    </source>
</evidence>
<protein>
    <submittedName>
        <fullName evidence="1">Uncharacterized protein</fullName>
    </submittedName>
</protein>
<evidence type="ECO:0000313" key="1">
    <source>
        <dbReference type="EMBL" id="GGF46927.1"/>
    </source>
</evidence>
<dbReference type="AlphaFoldDB" id="A0A917BKQ5"/>
<organism evidence="1 2">
    <name type="scientific">Azorhizobium oxalatiphilum</name>
    <dbReference type="NCBI Taxonomy" id="980631"/>
    <lineage>
        <taxon>Bacteria</taxon>
        <taxon>Pseudomonadati</taxon>
        <taxon>Pseudomonadota</taxon>
        <taxon>Alphaproteobacteria</taxon>
        <taxon>Hyphomicrobiales</taxon>
        <taxon>Xanthobacteraceae</taxon>
        <taxon>Azorhizobium</taxon>
    </lineage>
</organism>
<dbReference type="EMBL" id="BMCT01000001">
    <property type="protein sequence ID" value="GGF46927.1"/>
    <property type="molecule type" value="Genomic_DNA"/>
</dbReference>
<comment type="caution">
    <text evidence="1">The sequence shown here is derived from an EMBL/GenBank/DDBJ whole genome shotgun (WGS) entry which is preliminary data.</text>
</comment>
<gene>
    <name evidence="1" type="ORF">GCM10007301_02950</name>
</gene>
<name>A0A917BKQ5_9HYPH</name>
<sequence>MSAFSASVFTAGAGRGRGAGGVGAGACARKGTAAAAAQIARVQRNQPVRARMDHIYPHEVEEM</sequence>
<accession>A0A917BKQ5</accession>
<dbReference type="Proteomes" id="UP000606044">
    <property type="component" value="Unassembled WGS sequence"/>
</dbReference>
<keyword evidence="2" id="KW-1185">Reference proteome</keyword>